<name>A0A428S4W4_9HYPO</name>
<reference evidence="1 2" key="1">
    <citation type="submission" date="2017-06" db="EMBL/GenBank/DDBJ databases">
        <title>Comparative genomic analysis of Ambrosia Fusariam Clade fungi.</title>
        <authorList>
            <person name="Stajich J.E."/>
            <person name="Carrillo J."/>
            <person name="Kijimoto T."/>
            <person name="Eskalen A."/>
            <person name="O'Donnell K."/>
            <person name="Kasson M."/>
        </authorList>
    </citation>
    <scope>NUCLEOTIDE SEQUENCE [LARGE SCALE GENOMIC DNA]</scope>
    <source>
        <strain evidence="1 2">NRRL62606</strain>
    </source>
</reference>
<evidence type="ECO:0000313" key="1">
    <source>
        <dbReference type="EMBL" id="RSL84815.1"/>
    </source>
</evidence>
<accession>A0A428S4W4</accession>
<gene>
    <name evidence="1" type="ORF">CEP51_003687</name>
</gene>
<protein>
    <submittedName>
        <fullName evidence="1">Uncharacterized protein</fullName>
    </submittedName>
</protein>
<proteinExistence type="predicted"/>
<organism evidence="1 2">
    <name type="scientific">Fusarium floridanum</name>
    <dbReference type="NCBI Taxonomy" id="1325733"/>
    <lineage>
        <taxon>Eukaryota</taxon>
        <taxon>Fungi</taxon>
        <taxon>Dikarya</taxon>
        <taxon>Ascomycota</taxon>
        <taxon>Pezizomycotina</taxon>
        <taxon>Sordariomycetes</taxon>
        <taxon>Hypocreomycetidae</taxon>
        <taxon>Hypocreales</taxon>
        <taxon>Nectriaceae</taxon>
        <taxon>Fusarium</taxon>
        <taxon>Fusarium solani species complex</taxon>
    </lineage>
</organism>
<dbReference type="Proteomes" id="UP000287972">
    <property type="component" value="Unassembled WGS sequence"/>
</dbReference>
<evidence type="ECO:0000313" key="2">
    <source>
        <dbReference type="Proteomes" id="UP000287972"/>
    </source>
</evidence>
<dbReference type="AlphaFoldDB" id="A0A428S4W4"/>
<comment type="caution">
    <text evidence="1">The sequence shown here is derived from an EMBL/GenBank/DDBJ whole genome shotgun (WGS) entry which is preliminary data.</text>
</comment>
<dbReference type="EMBL" id="NKCL01000062">
    <property type="protein sequence ID" value="RSL84815.1"/>
    <property type="molecule type" value="Genomic_DNA"/>
</dbReference>
<sequence>MQGTESCRYERIKLIFDADALHSDRLWHSSIQTRTLAPPGCRPPSIVPEYSTRPKDTRLSNRYRSFENLQGSYYVQLSIDPLS</sequence>
<keyword evidence="2" id="KW-1185">Reference proteome</keyword>